<keyword evidence="10" id="KW-1185">Reference proteome</keyword>
<keyword evidence="4" id="KW-0964">Secreted</keyword>
<evidence type="ECO:0000256" key="4">
    <source>
        <dbReference type="ARBA" id="ARBA00022525"/>
    </source>
</evidence>
<accession>A0A6P8I435</accession>
<dbReference type="GO" id="GO:0005109">
    <property type="term" value="F:frizzled binding"/>
    <property type="evidence" value="ECO:0007669"/>
    <property type="project" value="TreeGrafter"/>
</dbReference>
<sequence length="355" mass="40264">MELNYVYAFKVVLVLLQIHSKGCCYDIFNSNKQFEDPILNSNTVCKNTPSLNREQMRLCKELPDVVASALQGMQYAVHECQAQFRYRRWNCSSLEMKNRNPMSNPLLKQGFRETAFVHAIASAGITSAVAKACSIGKLATCTCDQSMRGKGDGWQWGGCGDNMKYGAKFSARFLDSRETGRDIHSLMNLHNNLVGRKTVIENSKTKCKCHGMCGSCSVKTCWKTVPNFREVGDLLMEKYDFATLIRVNNRIRSSKVKLRPVRRKFRRSGFKGELVYFENSPDFCKPDNSLLIQGTEGRVCSRDSLDTDNCKSLCCSRPYGTKKLSVTKRCRCHFNWCCYVICDVCEETSVLNVCT</sequence>
<gene>
    <name evidence="11" type="primary">LOC116298359</name>
</gene>
<dbReference type="AlphaFoldDB" id="A0A6P8I435"/>
<dbReference type="GO" id="GO:0045165">
    <property type="term" value="P:cell fate commitment"/>
    <property type="evidence" value="ECO:0007669"/>
    <property type="project" value="TreeGrafter"/>
</dbReference>
<dbReference type="CDD" id="cd19342">
    <property type="entry name" value="Wnt_Wnt10"/>
    <property type="match status" value="1"/>
</dbReference>
<comment type="subcellular location">
    <subcellularLocation>
        <location evidence="1 8">Secreted</location>
        <location evidence="1 8">Extracellular space</location>
        <location evidence="1 8">Extracellular matrix</location>
    </subcellularLocation>
</comment>
<keyword evidence="9" id="KW-0732">Signal</keyword>
<protein>
    <recommendedName>
        <fullName evidence="8">Protein Wnt</fullName>
    </recommendedName>
</protein>
<feature type="chain" id="PRO_5028087781" description="Protein Wnt" evidence="9">
    <location>
        <begin position="25"/>
        <end position="355"/>
    </location>
</feature>
<comment type="function">
    <text evidence="8">Ligand for members of the frizzled family of seven transmembrane receptors.</text>
</comment>
<dbReference type="InterPro" id="IPR043158">
    <property type="entry name" value="Wnt_C"/>
</dbReference>
<dbReference type="PANTHER" id="PTHR12027">
    <property type="entry name" value="WNT RELATED"/>
    <property type="match status" value="1"/>
</dbReference>
<dbReference type="Pfam" id="PF00110">
    <property type="entry name" value="wnt"/>
    <property type="match status" value="1"/>
</dbReference>
<keyword evidence="6 8" id="KW-0879">Wnt signaling pathway</keyword>
<dbReference type="PANTHER" id="PTHR12027:SF98">
    <property type="entry name" value="PROTEIN WNT"/>
    <property type="match status" value="1"/>
</dbReference>
<feature type="signal peptide" evidence="9">
    <location>
        <begin position="1"/>
        <end position="24"/>
    </location>
</feature>
<dbReference type="GeneID" id="116298359"/>
<evidence type="ECO:0000256" key="8">
    <source>
        <dbReference type="RuleBase" id="RU003500"/>
    </source>
</evidence>
<dbReference type="GO" id="GO:0005125">
    <property type="term" value="F:cytokine activity"/>
    <property type="evidence" value="ECO:0007669"/>
    <property type="project" value="TreeGrafter"/>
</dbReference>
<dbReference type="InParanoid" id="A0A6P8I435"/>
<evidence type="ECO:0000256" key="2">
    <source>
        <dbReference type="ARBA" id="ARBA00005683"/>
    </source>
</evidence>
<keyword evidence="7" id="KW-1015">Disulfide bond</keyword>
<dbReference type="SMART" id="SM00097">
    <property type="entry name" value="WNT1"/>
    <property type="match status" value="1"/>
</dbReference>
<dbReference type="OrthoDB" id="5945655at2759"/>
<evidence type="ECO:0000256" key="7">
    <source>
        <dbReference type="ARBA" id="ARBA00023157"/>
    </source>
</evidence>
<dbReference type="RefSeq" id="XP_031562638.1">
    <property type="nucleotide sequence ID" value="XM_031706778.1"/>
</dbReference>
<name>A0A6P8I435_ACTTE</name>
<dbReference type="FunCoup" id="A0A6P8I435">
    <property type="interactions" value="357"/>
</dbReference>
<dbReference type="PRINTS" id="PR01349">
    <property type="entry name" value="WNTPROTEIN"/>
</dbReference>
<evidence type="ECO:0000313" key="11">
    <source>
        <dbReference type="RefSeq" id="XP_031562638.1"/>
    </source>
</evidence>
<proteinExistence type="inferred from homology"/>
<organism evidence="10 11">
    <name type="scientific">Actinia tenebrosa</name>
    <name type="common">Australian red waratah sea anemone</name>
    <dbReference type="NCBI Taxonomy" id="6105"/>
    <lineage>
        <taxon>Eukaryota</taxon>
        <taxon>Metazoa</taxon>
        <taxon>Cnidaria</taxon>
        <taxon>Anthozoa</taxon>
        <taxon>Hexacorallia</taxon>
        <taxon>Actiniaria</taxon>
        <taxon>Actiniidae</taxon>
        <taxon>Actinia</taxon>
    </lineage>
</organism>
<reference evidence="11" key="1">
    <citation type="submission" date="2025-08" db="UniProtKB">
        <authorList>
            <consortium name="RefSeq"/>
        </authorList>
    </citation>
    <scope>IDENTIFICATION</scope>
    <source>
        <tissue evidence="11">Tentacle</tissue>
    </source>
</reference>
<evidence type="ECO:0000256" key="3">
    <source>
        <dbReference type="ARBA" id="ARBA00022473"/>
    </source>
</evidence>
<dbReference type="GO" id="GO:0030182">
    <property type="term" value="P:neuron differentiation"/>
    <property type="evidence" value="ECO:0007669"/>
    <property type="project" value="TreeGrafter"/>
</dbReference>
<keyword evidence="5" id="KW-0272">Extracellular matrix</keyword>
<dbReference type="KEGG" id="aten:116298359"/>
<keyword evidence="3 8" id="KW-0217">Developmental protein</keyword>
<dbReference type="Proteomes" id="UP000515163">
    <property type="component" value="Unplaced"/>
</dbReference>
<comment type="similarity">
    <text evidence="2 8">Belongs to the Wnt family.</text>
</comment>
<dbReference type="InterPro" id="IPR005817">
    <property type="entry name" value="Wnt"/>
</dbReference>
<evidence type="ECO:0000256" key="1">
    <source>
        <dbReference type="ARBA" id="ARBA00004498"/>
    </source>
</evidence>
<dbReference type="GO" id="GO:0005615">
    <property type="term" value="C:extracellular space"/>
    <property type="evidence" value="ECO:0007669"/>
    <property type="project" value="TreeGrafter"/>
</dbReference>
<dbReference type="GO" id="GO:0060070">
    <property type="term" value="P:canonical Wnt signaling pathway"/>
    <property type="evidence" value="ECO:0007669"/>
    <property type="project" value="TreeGrafter"/>
</dbReference>
<evidence type="ECO:0000256" key="9">
    <source>
        <dbReference type="SAM" id="SignalP"/>
    </source>
</evidence>
<evidence type="ECO:0000256" key="5">
    <source>
        <dbReference type="ARBA" id="ARBA00022530"/>
    </source>
</evidence>
<evidence type="ECO:0000313" key="10">
    <source>
        <dbReference type="Proteomes" id="UP000515163"/>
    </source>
</evidence>
<dbReference type="Gene3D" id="3.30.2460.20">
    <property type="match status" value="1"/>
</dbReference>
<evidence type="ECO:0000256" key="6">
    <source>
        <dbReference type="ARBA" id="ARBA00022687"/>
    </source>
</evidence>